<dbReference type="NCBIfam" id="TIGR00842">
    <property type="entry name" value="bcct"/>
    <property type="match status" value="1"/>
</dbReference>
<organism evidence="8 9">
    <name type="scientific">Crenobacter oryzisoli</name>
    <dbReference type="NCBI Taxonomy" id="3056844"/>
    <lineage>
        <taxon>Bacteria</taxon>
        <taxon>Pseudomonadati</taxon>
        <taxon>Pseudomonadota</taxon>
        <taxon>Betaproteobacteria</taxon>
        <taxon>Neisseriales</taxon>
        <taxon>Neisseriaceae</taxon>
        <taxon>Crenobacter</taxon>
    </lineage>
</organism>
<keyword evidence="6 7" id="KW-0472">Membrane</keyword>
<keyword evidence="3" id="KW-1003">Cell membrane</keyword>
<keyword evidence="5 7" id="KW-1133">Transmembrane helix</keyword>
<feature type="transmembrane region" description="Helical" evidence="7">
    <location>
        <begin position="404"/>
        <end position="428"/>
    </location>
</feature>
<dbReference type="Proteomes" id="UP001168540">
    <property type="component" value="Unassembled WGS sequence"/>
</dbReference>
<comment type="caution">
    <text evidence="8">The sequence shown here is derived from an EMBL/GenBank/DDBJ whole genome shotgun (WGS) entry which is preliminary data.</text>
</comment>
<keyword evidence="9" id="KW-1185">Reference proteome</keyword>
<comment type="subcellular location">
    <subcellularLocation>
        <location evidence="1">Cell membrane</location>
        <topology evidence="1">Multi-pass membrane protein</topology>
    </subcellularLocation>
</comment>
<feature type="transmembrane region" description="Helical" evidence="7">
    <location>
        <begin position="90"/>
        <end position="114"/>
    </location>
</feature>
<feature type="transmembrane region" description="Helical" evidence="7">
    <location>
        <begin position="316"/>
        <end position="333"/>
    </location>
</feature>
<feature type="transmembrane region" description="Helical" evidence="7">
    <location>
        <begin position="448"/>
        <end position="468"/>
    </location>
</feature>
<dbReference type="PANTHER" id="PTHR30047">
    <property type="entry name" value="HIGH-AFFINITY CHOLINE TRANSPORT PROTEIN-RELATED"/>
    <property type="match status" value="1"/>
</dbReference>
<evidence type="ECO:0000313" key="9">
    <source>
        <dbReference type="Proteomes" id="UP001168540"/>
    </source>
</evidence>
<dbReference type="RefSeq" id="WP_289828253.1">
    <property type="nucleotide sequence ID" value="NZ_JAUEDK010000003.1"/>
</dbReference>
<protein>
    <submittedName>
        <fullName evidence="8">BCCT family transporter</fullName>
    </submittedName>
</protein>
<gene>
    <name evidence="8" type="ORF">QU481_02270</name>
</gene>
<sequence>MNNLKKSRRDTPLAVVSLLIIFSLVGGMTAFPKTSIDGAEKVLYWCTTIFASPILLFAFFAVLFVAWLGFSKYGKIRLGEGKPDYSTASWIFMFILSGLGSSTLYWGFLDWAYYYQTPGLNLTPESQEALKYSVAYSFFHSGLSAWAIYAVGAVAMCYHFHVRKNKGLSLASMIEAITGCKASGPVGRLVDLLFMLCMFGALTISLVLTAITFAKLLSILTGIPDTFTTQVIIILAVSVVFTLSSYVGMDGGMKRLSHMVCWGVVILALYIYVFGPTQFITSNSLSSLGLMLTHFVDMSLFTDPMGDGKFTREWTVFYWLWWISYAPGVALFVTRVSRGRTIREVLMAMVVGGCVGIWFVFGVLENYSVHSFMSGLVNVPDVLSKQGGEVAIGMLLDHLPAGRAVMAFFLAVMVVFLAAHMDAVGYAVSATCTRDLEEGEDPAPADRLFWCVMLTLVPLAMIFAKAPLNTMKTAVIVTAIPFALIILVKVYGLLKWLREDYGHVPSHQIEEYQRPLQVVAEEAPTAGPVVASKQAV</sequence>
<dbReference type="Pfam" id="PF02028">
    <property type="entry name" value="BCCT"/>
    <property type="match status" value="1"/>
</dbReference>
<dbReference type="EMBL" id="JAUEDK010000003">
    <property type="protein sequence ID" value="MDN0073719.1"/>
    <property type="molecule type" value="Genomic_DNA"/>
</dbReference>
<reference evidence="8" key="1">
    <citation type="submission" date="2023-06" db="EMBL/GenBank/DDBJ databases">
        <authorList>
            <person name="Zhang S."/>
        </authorList>
    </citation>
    <scope>NUCLEOTIDE SEQUENCE</scope>
    <source>
        <strain evidence="8">SG2303</strain>
    </source>
</reference>
<keyword evidence="4 7" id="KW-0812">Transmembrane</keyword>
<evidence type="ECO:0000256" key="4">
    <source>
        <dbReference type="ARBA" id="ARBA00022692"/>
    </source>
</evidence>
<feature type="transmembrane region" description="Helical" evidence="7">
    <location>
        <begin position="192"/>
        <end position="214"/>
    </location>
</feature>
<evidence type="ECO:0000256" key="1">
    <source>
        <dbReference type="ARBA" id="ARBA00004651"/>
    </source>
</evidence>
<feature type="transmembrane region" description="Helical" evidence="7">
    <location>
        <begin position="345"/>
        <end position="364"/>
    </location>
</feature>
<feature type="transmembrane region" description="Helical" evidence="7">
    <location>
        <begin position="42"/>
        <end position="70"/>
    </location>
</feature>
<evidence type="ECO:0000256" key="5">
    <source>
        <dbReference type="ARBA" id="ARBA00022989"/>
    </source>
</evidence>
<keyword evidence="2" id="KW-0813">Transport</keyword>
<dbReference type="NCBIfam" id="NF007412">
    <property type="entry name" value="PRK09950.1"/>
    <property type="match status" value="1"/>
</dbReference>
<name>A0ABT7XJH3_9NEIS</name>
<feature type="transmembrane region" description="Helical" evidence="7">
    <location>
        <begin position="12"/>
        <end position="30"/>
    </location>
</feature>
<evidence type="ECO:0000256" key="3">
    <source>
        <dbReference type="ARBA" id="ARBA00022475"/>
    </source>
</evidence>
<evidence type="ECO:0000256" key="6">
    <source>
        <dbReference type="ARBA" id="ARBA00023136"/>
    </source>
</evidence>
<accession>A0ABT7XJH3</accession>
<feature type="transmembrane region" description="Helical" evidence="7">
    <location>
        <begin position="259"/>
        <end position="281"/>
    </location>
</feature>
<feature type="transmembrane region" description="Helical" evidence="7">
    <location>
        <begin position="134"/>
        <end position="158"/>
    </location>
</feature>
<evidence type="ECO:0000256" key="7">
    <source>
        <dbReference type="SAM" id="Phobius"/>
    </source>
</evidence>
<feature type="transmembrane region" description="Helical" evidence="7">
    <location>
        <begin position="226"/>
        <end position="247"/>
    </location>
</feature>
<proteinExistence type="predicted"/>
<dbReference type="InterPro" id="IPR000060">
    <property type="entry name" value="BCCT_transptr"/>
</dbReference>
<dbReference type="PANTHER" id="PTHR30047:SF12">
    <property type="entry name" value="BCCT-FAMILY TRANSPORTER"/>
    <property type="match status" value="1"/>
</dbReference>
<feature type="transmembrane region" description="Helical" evidence="7">
    <location>
        <begin position="474"/>
        <end position="494"/>
    </location>
</feature>
<evidence type="ECO:0000256" key="2">
    <source>
        <dbReference type="ARBA" id="ARBA00022448"/>
    </source>
</evidence>
<evidence type="ECO:0000313" key="8">
    <source>
        <dbReference type="EMBL" id="MDN0073719.1"/>
    </source>
</evidence>